<dbReference type="Pfam" id="PF08352">
    <property type="entry name" value="oligo_HPY"/>
    <property type="match status" value="1"/>
</dbReference>
<dbReference type="GO" id="GO:0015833">
    <property type="term" value="P:peptide transport"/>
    <property type="evidence" value="ECO:0007669"/>
    <property type="project" value="InterPro"/>
</dbReference>
<name>A0A124FG84_9THEM</name>
<proteinExistence type="inferred from homology"/>
<comment type="subcellular location">
    <subcellularLocation>
        <location evidence="1">Cell membrane</location>
        <topology evidence="1">Peripheral membrane protein</topology>
    </subcellularLocation>
</comment>
<dbReference type="InterPro" id="IPR013563">
    <property type="entry name" value="Oligopep_ABC_C"/>
</dbReference>
<keyword evidence="6" id="KW-0067">ATP-binding</keyword>
<dbReference type="Gene3D" id="3.40.50.300">
    <property type="entry name" value="P-loop containing nucleotide triphosphate hydrolases"/>
    <property type="match status" value="1"/>
</dbReference>
<dbReference type="SUPFAM" id="SSF52540">
    <property type="entry name" value="P-loop containing nucleoside triphosphate hydrolases"/>
    <property type="match status" value="1"/>
</dbReference>
<evidence type="ECO:0000256" key="2">
    <source>
        <dbReference type="ARBA" id="ARBA00005417"/>
    </source>
</evidence>
<dbReference type="InterPro" id="IPR003593">
    <property type="entry name" value="AAA+_ATPase"/>
</dbReference>
<dbReference type="EMBL" id="LGFG01000002">
    <property type="protein sequence ID" value="KUK23830.1"/>
    <property type="molecule type" value="Genomic_DNA"/>
</dbReference>
<evidence type="ECO:0000256" key="4">
    <source>
        <dbReference type="ARBA" id="ARBA00022475"/>
    </source>
</evidence>
<dbReference type="InterPro" id="IPR003439">
    <property type="entry name" value="ABC_transporter-like_ATP-bd"/>
</dbReference>
<dbReference type="SMART" id="SM00382">
    <property type="entry name" value="AAA"/>
    <property type="match status" value="1"/>
</dbReference>
<evidence type="ECO:0000313" key="9">
    <source>
        <dbReference type="Proteomes" id="UP000058636"/>
    </source>
</evidence>
<keyword evidence="5" id="KW-0547">Nucleotide-binding</keyword>
<keyword evidence="3" id="KW-0813">Transport</keyword>
<dbReference type="Pfam" id="PF00005">
    <property type="entry name" value="ABC_tran"/>
    <property type="match status" value="1"/>
</dbReference>
<evidence type="ECO:0000256" key="1">
    <source>
        <dbReference type="ARBA" id="ARBA00004202"/>
    </source>
</evidence>
<keyword evidence="4" id="KW-1003">Cell membrane</keyword>
<dbReference type="PROSITE" id="PS50893">
    <property type="entry name" value="ABC_TRANSPORTER_2"/>
    <property type="match status" value="1"/>
</dbReference>
<dbReference type="PROSITE" id="PS00211">
    <property type="entry name" value="ABC_TRANSPORTER_1"/>
    <property type="match status" value="1"/>
</dbReference>
<organism evidence="8 9">
    <name type="scientific">Thermotoga petrophila</name>
    <dbReference type="NCBI Taxonomy" id="93929"/>
    <lineage>
        <taxon>Bacteria</taxon>
        <taxon>Thermotogati</taxon>
        <taxon>Thermotogota</taxon>
        <taxon>Thermotogae</taxon>
        <taxon>Thermotogales</taxon>
        <taxon>Thermotogaceae</taxon>
        <taxon>Thermotoga</taxon>
    </lineage>
</organism>
<dbReference type="GO" id="GO:0016887">
    <property type="term" value="F:ATP hydrolysis activity"/>
    <property type="evidence" value="ECO:0007669"/>
    <property type="project" value="InterPro"/>
</dbReference>
<evidence type="ECO:0000256" key="7">
    <source>
        <dbReference type="ARBA" id="ARBA00023136"/>
    </source>
</evidence>
<evidence type="ECO:0000256" key="3">
    <source>
        <dbReference type="ARBA" id="ARBA00022448"/>
    </source>
</evidence>
<comment type="caution">
    <text evidence="8">The sequence shown here is derived from an EMBL/GenBank/DDBJ whole genome shotgun (WGS) entry which is preliminary data.</text>
</comment>
<reference evidence="8 9" key="1">
    <citation type="journal article" date="2015" name="MBio">
        <title>Genome-Resolved Metagenomic Analysis Reveals Roles for Candidate Phyla and Other Microbial Community Members in Biogeochemical Transformations in Oil Reservoirs.</title>
        <authorList>
            <person name="Hu P."/>
            <person name="Tom L."/>
            <person name="Singh A."/>
            <person name="Thomas B.C."/>
            <person name="Baker B.J."/>
            <person name="Piceno Y.M."/>
            <person name="Andersen G.L."/>
            <person name="Banfield J.F."/>
        </authorList>
    </citation>
    <scope>NUCLEOTIDE SEQUENCE [LARGE SCALE GENOMIC DNA]</scope>
    <source>
        <strain evidence="8">46_26</strain>
    </source>
</reference>
<dbReference type="InterPro" id="IPR050388">
    <property type="entry name" value="ABC_Ni/Peptide_Import"/>
</dbReference>
<dbReference type="InterPro" id="IPR017871">
    <property type="entry name" value="ABC_transporter-like_CS"/>
</dbReference>
<keyword evidence="7" id="KW-0472">Membrane</keyword>
<dbReference type="AlphaFoldDB" id="A0A124FG84"/>
<dbReference type="GO" id="GO:0005886">
    <property type="term" value="C:plasma membrane"/>
    <property type="evidence" value="ECO:0007669"/>
    <property type="project" value="UniProtKB-SubCell"/>
</dbReference>
<evidence type="ECO:0000313" key="8">
    <source>
        <dbReference type="EMBL" id="KUK23830.1"/>
    </source>
</evidence>
<dbReference type="GO" id="GO:0005524">
    <property type="term" value="F:ATP binding"/>
    <property type="evidence" value="ECO:0007669"/>
    <property type="project" value="UniProtKB-KW"/>
</dbReference>
<comment type="similarity">
    <text evidence="2">Belongs to the ABC transporter superfamily.</text>
</comment>
<evidence type="ECO:0000256" key="5">
    <source>
        <dbReference type="ARBA" id="ARBA00022741"/>
    </source>
</evidence>
<dbReference type="PANTHER" id="PTHR43297:SF9">
    <property type="entry name" value="ABC TRANSPORTER ATP-BINDING PROTEIN"/>
    <property type="match status" value="1"/>
</dbReference>
<accession>A0A124FG84</accession>
<dbReference type="InterPro" id="IPR027417">
    <property type="entry name" value="P-loop_NTPase"/>
</dbReference>
<sequence>MMELLNVNNLKVEFHRVEGIVKAVDGISYKLNKGESLGIVGESGSGKSVSVLSLLRLINRNGRIVDGEAIFLGKDLLKLNKEELRDIRGKDISIIFQNPMTSLNPIIRVGIQVIEPIIWHRLMKNEEARERAIELLERVGIPESPKRFLNYPFQFSGGMRQRVMIAMALACHPKLLIADEPTTALDVTIQAQIMELLQELKEEYGMSVIFITHDLSVATNFCDRIITMYAGKIVEEAPVEEILKTPLHPYTKGLLNSTLEIGSRGKKLVPIPGNPPNPTKHPSGCKFHPRCSFAMEICQREEPPLVNISENHRVACHLIKGESK</sequence>
<dbReference type="PANTHER" id="PTHR43297">
    <property type="entry name" value="OLIGOPEPTIDE TRANSPORT ATP-BINDING PROTEIN APPD"/>
    <property type="match status" value="1"/>
</dbReference>
<gene>
    <name evidence="8" type="ORF">XD57_0073</name>
</gene>
<protein>
    <submittedName>
        <fullName evidence="8">Oligopeptide/dipeptide ABC transporter, ATPase subunit</fullName>
    </submittedName>
</protein>
<dbReference type="FunFam" id="3.40.50.300:FF:000016">
    <property type="entry name" value="Oligopeptide ABC transporter ATP-binding component"/>
    <property type="match status" value="1"/>
</dbReference>
<dbReference type="PATRIC" id="fig|93930.3.peg.272"/>
<dbReference type="NCBIfam" id="TIGR01727">
    <property type="entry name" value="oligo_HPY"/>
    <property type="match status" value="1"/>
</dbReference>
<dbReference type="CDD" id="cd03257">
    <property type="entry name" value="ABC_NikE_OppD_transporters"/>
    <property type="match status" value="1"/>
</dbReference>
<dbReference type="Proteomes" id="UP000058636">
    <property type="component" value="Unassembled WGS sequence"/>
</dbReference>
<evidence type="ECO:0000256" key="6">
    <source>
        <dbReference type="ARBA" id="ARBA00022840"/>
    </source>
</evidence>